<dbReference type="AlphaFoldDB" id="A0A482VTQ1"/>
<keyword evidence="4" id="KW-1185">Reference proteome</keyword>
<dbReference type="Gene3D" id="1.10.150.910">
    <property type="match status" value="1"/>
</dbReference>
<dbReference type="GO" id="GO:0003676">
    <property type="term" value="F:nucleic acid binding"/>
    <property type="evidence" value="ECO:0007669"/>
    <property type="project" value="InterPro"/>
</dbReference>
<evidence type="ECO:0000259" key="2">
    <source>
        <dbReference type="Pfam" id="PF23726"/>
    </source>
</evidence>
<sequence>FYGNQFINKVTTGRLSLEHLYIRKIHIEFIVGINQLQHIPLELGSPIVHVTSVDPYISLLTTDGQVITLMLRETRGVTKLVISKSTLSNTPPVTTICMYRDVSGLFTYKIPEDFTHVPEHFVNDTDAKMDAENEDDLLYGDNSDFKMPTLNPPPPKPKIYYNWWKKYLLDMRPSYWLFVVRENSNLEIYSIPDFKLCYYITNLCFGHKVLVDNLESVILSTSSAASAAHEANIQRQYEVKEILVVALGNHGSRPLLMVRLDHDLYIYEVFRFPRGNLKMRFRKIKHSLIYSPNVEGKIDTEDSDFFAIQERIIKMRYFSNIAGYNGVFICGSNPHWVFMTARGELRTHPMTIDGEVLSFAAFNNINCPQGFLYFNKKAELRIGVLPTHLSYDAPWPVRKVPLRCTPHFVTYHLESKTYCLVTSIAEPSNKYYKFNGEDKELSVEDKGDRFPYPLQEKFSLMLFSPVSWDVIPNTKIDLDEWEHVNCLKNVSLAYEGTRSGLKGYIAVGTNYNYGEDVTSRGRILIYDIIEVVPEPGQPLTKNRFKEIYAKDQKGPVTALSQVKGFLVSAVGQKIYIWQLKDNDLVGVAFIDTQIYTHQILTIKSLLLVADVYKSISLLRFQEEYRTLSLVSRDFRACEVFSIEYMIDNTTMGFLVSDSEKNLVLYMYQPESRESLGGQRLLRKADFHLGQIVNTFFRIKCKLGELGEDKKHLTGADKRHITMFATLDGGLGYIMPVPEKTYRRLLMLQNVLVSQGAHIAGLNPKAFRTYKSWKKLQTNPARSVIDGELVYNYLHLSIPEKLEVSKKIGTKLEELVDDLSDIQKITNHF</sequence>
<protein>
    <submittedName>
        <fullName evidence="3">Cleavage and polyadenylation specificity factor subunit 1</fullName>
    </submittedName>
</protein>
<dbReference type="EMBL" id="QDEB01068122">
    <property type="protein sequence ID" value="RZC35758.1"/>
    <property type="molecule type" value="Genomic_DNA"/>
</dbReference>
<dbReference type="Proteomes" id="UP000292052">
    <property type="component" value="Unassembled WGS sequence"/>
</dbReference>
<dbReference type="STRING" id="1661398.A0A482VTQ1"/>
<proteinExistence type="predicted"/>
<accession>A0A482VTQ1</accession>
<feature type="domain" description="RSE1/DDB1/CPSF1 C-terminal" evidence="1">
    <location>
        <begin position="457"/>
        <end position="794"/>
    </location>
</feature>
<organism evidence="3 4">
    <name type="scientific">Asbolus verrucosus</name>
    <name type="common">Desert ironclad beetle</name>
    <dbReference type="NCBI Taxonomy" id="1661398"/>
    <lineage>
        <taxon>Eukaryota</taxon>
        <taxon>Metazoa</taxon>
        <taxon>Ecdysozoa</taxon>
        <taxon>Arthropoda</taxon>
        <taxon>Hexapoda</taxon>
        <taxon>Insecta</taxon>
        <taxon>Pterygota</taxon>
        <taxon>Neoptera</taxon>
        <taxon>Endopterygota</taxon>
        <taxon>Coleoptera</taxon>
        <taxon>Polyphaga</taxon>
        <taxon>Cucujiformia</taxon>
        <taxon>Tenebrionidae</taxon>
        <taxon>Pimeliinae</taxon>
        <taxon>Asbolus</taxon>
    </lineage>
</organism>
<dbReference type="OrthoDB" id="6109at2759"/>
<dbReference type="FunFam" id="2.130.10.10:FF:000100">
    <property type="entry name" value="Cleavage and polyadenylation specificity factor subunit 1"/>
    <property type="match status" value="1"/>
</dbReference>
<feature type="domain" description="RSE1/DDB1/CPSF1 second beta-propeller" evidence="2">
    <location>
        <begin position="44"/>
        <end position="384"/>
    </location>
</feature>
<dbReference type="InterPro" id="IPR050358">
    <property type="entry name" value="RSE1/DDB1/CFT1"/>
</dbReference>
<evidence type="ECO:0000259" key="1">
    <source>
        <dbReference type="Pfam" id="PF03178"/>
    </source>
</evidence>
<dbReference type="InterPro" id="IPR004871">
    <property type="entry name" value="RSE1/DDB1/CPSF1_C"/>
</dbReference>
<comment type="caution">
    <text evidence="3">The sequence shown here is derived from an EMBL/GenBank/DDBJ whole genome shotgun (WGS) entry which is preliminary data.</text>
</comment>
<evidence type="ECO:0000313" key="4">
    <source>
        <dbReference type="Proteomes" id="UP000292052"/>
    </source>
</evidence>
<dbReference type="InterPro" id="IPR058543">
    <property type="entry name" value="Beta-prop_RSE1/DDB1/CPSF1_2nd"/>
</dbReference>
<gene>
    <name evidence="3" type="ORF">BDFB_010814</name>
</gene>
<reference evidence="3 4" key="1">
    <citation type="submission" date="2017-03" db="EMBL/GenBank/DDBJ databases">
        <title>Genome of the blue death feigning beetle - Asbolus verrucosus.</title>
        <authorList>
            <person name="Rider S.D."/>
        </authorList>
    </citation>
    <scope>NUCLEOTIDE SEQUENCE [LARGE SCALE GENOMIC DNA]</scope>
    <source>
        <strain evidence="3">Butters</strain>
        <tissue evidence="3">Head and leg muscle</tissue>
    </source>
</reference>
<dbReference type="Pfam" id="PF23726">
    <property type="entry name" value="Beta-prop_RSE1_2nd"/>
    <property type="match status" value="1"/>
</dbReference>
<dbReference type="Pfam" id="PF03178">
    <property type="entry name" value="CPSF_A"/>
    <property type="match status" value="1"/>
</dbReference>
<dbReference type="GO" id="GO:0005634">
    <property type="term" value="C:nucleus"/>
    <property type="evidence" value="ECO:0007669"/>
    <property type="project" value="InterPro"/>
</dbReference>
<name>A0A482VTQ1_ASBVE</name>
<dbReference type="Gene3D" id="2.130.10.10">
    <property type="entry name" value="YVTN repeat-like/Quinoprotein amine dehydrogenase"/>
    <property type="match status" value="1"/>
</dbReference>
<dbReference type="PANTHER" id="PTHR10644">
    <property type="entry name" value="DNA REPAIR/RNA PROCESSING CPSF FAMILY"/>
    <property type="match status" value="1"/>
</dbReference>
<evidence type="ECO:0000313" key="3">
    <source>
        <dbReference type="EMBL" id="RZC35758.1"/>
    </source>
</evidence>
<feature type="non-terminal residue" evidence="3">
    <location>
        <position position="1"/>
    </location>
</feature>
<dbReference type="InterPro" id="IPR015943">
    <property type="entry name" value="WD40/YVTN_repeat-like_dom_sf"/>
</dbReference>